<proteinExistence type="predicted"/>
<reference evidence="1" key="1">
    <citation type="submission" date="2023-06" db="EMBL/GenBank/DDBJ databases">
        <authorList>
            <consortium name="Lawrence Berkeley National Laboratory"/>
            <person name="Ahrendt S."/>
            <person name="Sahu N."/>
            <person name="Indic B."/>
            <person name="Wong-Bajracharya J."/>
            <person name="Merenyi Z."/>
            <person name="Ke H.-M."/>
            <person name="Monk M."/>
            <person name="Kocsube S."/>
            <person name="Drula E."/>
            <person name="Lipzen A."/>
            <person name="Balint B."/>
            <person name="Henrissat B."/>
            <person name="Andreopoulos B."/>
            <person name="Martin F.M."/>
            <person name="Harder C.B."/>
            <person name="Rigling D."/>
            <person name="Ford K.L."/>
            <person name="Foster G.D."/>
            <person name="Pangilinan J."/>
            <person name="Papanicolaou A."/>
            <person name="Barry K."/>
            <person name="LaButti K."/>
            <person name="Viragh M."/>
            <person name="Koriabine M."/>
            <person name="Yan M."/>
            <person name="Riley R."/>
            <person name="Champramary S."/>
            <person name="Plett K.L."/>
            <person name="Tsai I.J."/>
            <person name="Slot J."/>
            <person name="Sipos G."/>
            <person name="Plett J."/>
            <person name="Nagy L.G."/>
            <person name="Grigoriev I.V."/>
        </authorList>
    </citation>
    <scope>NUCLEOTIDE SEQUENCE</scope>
    <source>
        <strain evidence="1">HWK02</strain>
    </source>
</reference>
<gene>
    <name evidence="1" type="ORF">EDD18DRAFT_1170548</name>
</gene>
<dbReference type="AlphaFoldDB" id="A0AA39Q4N3"/>
<dbReference type="Proteomes" id="UP001175228">
    <property type="component" value="Unassembled WGS sequence"/>
</dbReference>
<comment type="caution">
    <text evidence="1">The sequence shown here is derived from an EMBL/GenBank/DDBJ whole genome shotgun (WGS) entry which is preliminary data.</text>
</comment>
<dbReference type="EMBL" id="JAUEPU010000017">
    <property type="protein sequence ID" value="KAK0495744.1"/>
    <property type="molecule type" value="Genomic_DNA"/>
</dbReference>
<evidence type="ECO:0000313" key="1">
    <source>
        <dbReference type="EMBL" id="KAK0495744.1"/>
    </source>
</evidence>
<protein>
    <submittedName>
        <fullName evidence="1">Uncharacterized protein</fullName>
    </submittedName>
</protein>
<keyword evidence="2" id="KW-1185">Reference proteome</keyword>
<organism evidence="1 2">
    <name type="scientific">Armillaria luteobubalina</name>
    <dbReference type="NCBI Taxonomy" id="153913"/>
    <lineage>
        <taxon>Eukaryota</taxon>
        <taxon>Fungi</taxon>
        <taxon>Dikarya</taxon>
        <taxon>Basidiomycota</taxon>
        <taxon>Agaricomycotina</taxon>
        <taxon>Agaricomycetes</taxon>
        <taxon>Agaricomycetidae</taxon>
        <taxon>Agaricales</taxon>
        <taxon>Marasmiineae</taxon>
        <taxon>Physalacriaceae</taxon>
        <taxon>Armillaria</taxon>
    </lineage>
</organism>
<name>A0AA39Q4N3_9AGAR</name>
<evidence type="ECO:0000313" key="2">
    <source>
        <dbReference type="Proteomes" id="UP001175228"/>
    </source>
</evidence>
<accession>A0AA39Q4N3</accession>
<sequence>MEIAWRTKLTKLSHKSLSLILLLYDSTVSNQKFSSIYVILTAFTAHRHASSSPITSTSFFYRLCEDDRYLGLDQQPHACG</sequence>